<organism evidence="1 2">
    <name type="scientific">Aeromicrobium senzhongii</name>
    <dbReference type="NCBI Taxonomy" id="2663859"/>
    <lineage>
        <taxon>Bacteria</taxon>
        <taxon>Bacillati</taxon>
        <taxon>Actinomycetota</taxon>
        <taxon>Actinomycetes</taxon>
        <taxon>Propionibacteriales</taxon>
        <taxon>Nocardioidaceae</taxon>
        <taxon>Aeromicrobium</taxon>
    </lineage>
</organism>
<accession>A0ABX6SSZ0</accession>
<protein>
    <submittedName>
        <fullName evidence="1">Uncharacterized protein</fullName>
    </submittedName>
</protein>
<evidence type="ECO:0000313" key="2">
    <source>
        <dbReference type="Proteomes" id="UP000515871"/>
    </source>
</evidence>
<keyword evidence="2" id="KW-1185">Reference proteome</keyword>
<sequence>MARVSPMAFDGKVVSIAPAEKAGGEDDHVYAFVTFAVSEWFAGGQGDTAIVEVLRPDLDLAETAKLEPFAVGDRLLISGGLPDDASKTSVPVAAGCDFSRFYDGATATLWRDAFR</sequence>
<evidence type="ECO:0000313" key="1">
    <source>
        <dbReference type="EMBL" id="QNL94372.1"/>
    </source>
</evidence>
<proteinExistence type="predicted"/>
<gene>
    <name evidence="1" type="ORF">H9L21_15055</name>
</gene>
<name>A0ABX6SSZ0_9ACTN</name>
<dbReference type="Proteomes" id="UP000515871">
    <property type="component" value="Chromosome"/>
</dbReference>
<reference evidence="1 2" key="1">
    <citation type="submission" date="2020-08" db="EMBL/GenBank/DDBJ databases">
        <title>Novel species in genus Aeromicrobium.</title>
        <authorList>
            <person name="Zhang G."/>
        </authorList>
    </citation>
    <scope>NUCLEOTIDE SEQUENCE [LARGE SCALE GENOMIC DNA]</scope>
    <source>
        <strain evidence="2">zg-629</strain>
    </source>
</reference>
<dbReference type="EMBL" id="CP060587">
    <property type="protein sequence ID" value="QNL94372.1"/>
    <property type="molecule type" value="Genomic_DNA"/>
</dbReference>
<dbReference type="RefSeq" id="WP_154597321.1">
    <property type="nucleotide sequence ID" value="NZ_CP060587.1"/>
</dbReference>